<evidence type="ECO:0000313" key="7">
    <source>
        <dbReference type="EMBL" id="MDQ8208273.1"/>
    </source>
</evidence>
<feature type="domain" description="Multidrug resistance protein MdtA-like C-terminal permuted SH3" evidence="6">
    <location>
        <begin position="321"/>
        <end position="368"/>
    </location>
</feature>
<protein>
    <submittedName>
        <fullName evidence="7">Efflux RND transporter periplasmic adaptor subunit</fullName>
    </submittedName>
</protein>
<comment type="subcellular location">
    <subcellularLocation>
        <location evidence="1">Cell envelope</location>
    </subcellularLocation>
</comment>
<dbReference type="EMBL" id="JARXHW010000028">
    <property type="protein sequence ID" value="MDQ8208273.1"/>
    <property type="molecule type" value="Genomic_DNA"/>
</dbReference>
<comment type="caution">
    <text evidence="7">The sequence shown here is derived from an EMBL/GenBank/DDBJ whole genome shotgun (WGS) entry which is preliminary data.</text>
</comment>
<dbReference type="InterPro" id="IPR006143">
    <property type="entry name" value="RND_pump_MFP"/>
</dbReference>
<evidence type="ECO:0000256" key="4">
    <source>
        <dbReference type="SAM" id="Coils"/>
    </source>
</evidence>
<keyword evidence="3" id="KW-0813">Transport</keyword>
<dbReference type="InterPro" id="IPR058625">
    <property type="entry name" value="MdtA-like_BSH"/>
</dbReference>
<dbReference type="Gene3D" id="1.10.287.470">
    <property type="entry name" value="Helix hairpin bin"/>
    <property type="match status" value="1"/>
</dbReference>
<comment type="similarity">
    <text evidence="2">Belongs to the membrane fusion protein (MFP) (TC 8.A.1) family.</text>
</comment>
<dbReference type="RefSeq" id="WP_308950787.1">
    <property type="nucleotide sequence ID" value="NZ_JARXHW010000028.1"/>
</dbReference>
<proteinExistence type="inferred from homology"/>
<dbReference type="Proteomes" id="UP001225316">
    <property type="component" value="Unassembled WGS sequence"/>
</dbReference>
<keyword evidence="4" id="KW-0175">Coiled coil</keyword>
<dbReference type="Pfam" id="PF25917">
    <property type="entry name" value="BSH_RND"/>
    <property type="match status" value="1"/>
</dbReference>
<keyword evidence="8" id="KW-1185">Reference proteome</keyword>
<evidence type="ECO:0000313" key="8">
    <source>
        <dbReference type="Proteomes" id="UP001225316"/>
    </source>
</evidence>
<reference evidence="7 8" key="1">
    <citation type="submission" date="2023-04" db="EMBL/GenBank/DDBJ databases">
        <title>A novel bacteria isolated from coastal sediment.</title>
        <authorList>
            <person name="Liu X.-J."/>
            <person name="Du Z.-J."/>
        </authorList>
    </citation>
    <scope>NUCLEOTIDE SEQUENCE [LARGE SCALE GENOMIC DNA]</scope>
    <source>
        <strain evidence="7 8">SDUM461003</strain>
    </source>
</reference>
<feature type="non-terminal residue" evidence="7">
    <location>
        <position position="1"/>
    </location>
</feature>
<dbReference type="PANTHER" id="PTHR30469:SF12">
    <property type="entry name" value="MULTIDRUG RESISTANCE PROTEIN MDTA"/>
    <property type="match status" value="1"/>
</dbReference>
<feature type="coiled-coil region" evidence="4">
    <location>
        <begin position="111"/>
        <end position="186"/>
    </location>
</feature>
<evidence type="ECO:0000256" key="2">
    <source>
        <dbReference type="ARBA" id="ARBA00009477"/>
    </source>
</evidence>
<dbReference type="Gene3D" id="2.40.420.20">
    <property type="match status" value="1"/>
</dbReference>
<dbReference type="NCBIfam" id="TIGR01730">
    <property type="entry name" value="RND_mfp"/>
    <property type="match status" value="1"/>
</dbReference>
<dbReference type="PANTHER" id="PTHR30469">
    <property type="entry name" value="MULTIDRUG RESISTANCE PROTEIN MDTA"/>
    <property type="match status" value="1"/>
</dbReference>
<name>A0ABU1AVU2_9BACT</name>
<feature type="domain" description="Multidrug resistance protein MdtA-like barrel-sandwich hybrid" evidence="5">
    <location>
        <begin position="73"/>
        <end position="208"/>
    </location>
</feature>
<evidence type="ECO:0000259" key="5">
    <source>
        <dbReference type="Pfam" id="PF25917"/>
    </source>
</evidence>
<sequence length="382" mass="41548">QVTPLLFMKVLLPILILLSAGGITAALVILQPEAAEVTPERPVTNVEVITVQPQSVQLTVKSQGTLLPTTETDLIAEVSGRIIEMAELFNVGNRFRKGELLIKIDPADYEAAAANAAADLANAQLALAQEEAQAQQAAADWKALGEGAASDLTLRKPQLAQAQARIASAEANLKRAQRDLERTQITAPYDGIVLMKQADLGQYITANPGNPLGRIYSTQSAEVRLPMTEQEASLLDQRSKRQRFVTLTQNKNGNELQWKAPLIRIEDNVDPTSRLLYAVARINAPFDPKPEQPALRRGTFLHAEIEGRGLSDAYKIPRYALRGSNTVYILTETNTLITRTVQIIQSDAEEVVITAGLAPGERVATSPIAYYVEGMPVEVIAD</sequence>
<dbReference type="Gene3D" id="2.40.30.170">
    <property type="match status" value="1"/>
</dbReference>
<accession>A0ABU1AVU2</accession>
<dbReference type="Pfam" id="PF25967">
    <property type="entry name" value="RND-MFP_C"/>
    <property type="match status" value="1"/>
</dbReference>
<evidence type="ECO:0000256" key="3">
    <source>
        <dbReference type="ARBA" id="ARBA00022448"/>
    </source>
</evidence>
<gene>
    <name evidence="7" type="ORF">QEH52_12185</name>
</gene>
<dbReference type="InterPro" id="IPR058627">
    <property type="entry name" value="MdtA-like_C"/>
</dbReference>
<evidence type="ECO:0000259" key="6">
    <source>
        <dbReference type="Pfam" id="PF25967"/>
    </source>
</evidence>
<dbReference type="Gene3D" id="2.40.50.100">
    <property type="match status" value="1"/>
</dbReference>
<dbReference type="SUPFAM" id="SSF111369">
    <property type="entry name" value="HlyD-like secretion proteins"/>
    <property type="match status" value="1"/>
</dbReference>
<organism evidence="7 8">
    <name type="scientific">Thalassobacterium maritimum</name>
    <dbReference type="NCBI Taxonomy" id="3041265"/>
    <lineage>
        <taxon>Bacteria</taxon>
        <taxon>Pseudomonadati</taxon>
        <taxon>Verrucomicrobiota</taxon>
        <taxon>Opitutia</taxon>
        <taxon>Puniceicoccales</taxon>
        <taxon>Coraliomargaritaceae</taxon>
        <taxon>Thalassobacterium</taxon>
    </lineage>
</organism>
<evidence type="ECO:0000256" key="1">
    <source>
        <dbReference type="ARBA" id="ARBA00004196"/>
    </source>
</evidence>